<dbReference type="InterPro" id="IPR056914">
    <property type="entry name" value="Gp53-like"/>
</dbReference>
<comment type="caution">
    <text evidence="1">The sequence shown here is derived from an EMBL/GenBank/DDBJ whole genome shotgun (WGS) entry which is preliminary data.</text>
</comment>
<proteinExistence type="predicted"/>
<name>A0A2N9XLG0_9NEIS</name>
<dbReference type="Pfam" id="PF23982">
    <property type="entry name" value="XM1_gp53_minor_capsid"/>
    <property type="match status" value="1"/>
</dbReference>
<organism evidence="1 2">
    <name type="scientific">Snodgrassella alvi</name>
    <dbReference type="NCBI Taxonomy" id="1196083"/>
    <lineage>
        <taxon>Bacteria</taxon>
        <taxon>Pseudomonadati</taxon>
        <taxon>Pseudomonadota</taxon>
        <taxon>Betaproteobacteria</taxon>
        <taxon>Neisseriales</taxon>
        <taxon>Neisseriaceae</taxon>
        <taxon>Snodgrassella</taxon>
    </lineage>
</organism>
<reference evidence="1 2" key="1">
    <citation type="journal article" date="2017" name="MBio">
        <title>Type VI secretion-mediated competition in the bee gut microbiome.</title>
        <authorList>
            <person name="Steele M.I."/>
            <person name="Kwong W.K."/>
            <person name="Powell J.E."/>
            <person name="Whiteley M."/>
            <person name="Moran N.A."/>
        </authorList>
    </citation>
    <scope>NUCLEOTIDE SEQUENCE [LARGE SCALE GENOMIC DNA]</scope>
    <source>
        <strain evidence="1 2">Ruf1-X</strain>
    </source>
</reference>
<dbReference type="AlphaFoldDB" id="A0A2N9XLG0"/>
<gene>
    <name evidence="1" type="ORF">BHC46_02705</name>
</gene>
<dbReference type="Proteomes" id="UP000229970">
    <property type="component" value="Unassembled WGS sequence"/>
</dbReference>
<evidence type="ECO:0000313" key="1">
    <source>
        <dbReference type="EMBL" id="PIT49165.1"/>
    </source>
</evidence>
<protein>
    <submittedName>
        <fullName evidence="1">Uncharacterized protein</fullName>
    </submittedName>
</protein>
<dbReference type="EMBL" id="MEIP01000011">
    <property type="protein sequence ID" value="PIT49165.1"/>
    <property type="molecule type" value="Genomic_DNA"/>
</dbReference>
<dbReference type="RefSeq" id="WP_100138872.1">
    <property type="nucleotide sequence ID" value="NZ_MEIP01000011.1"/>
</dbReference>
<accession>A0A2N9XLG0</accession>
<sequence length="157" mass="16265">MSFQKTLNRDLPVGVEGDFASTNPYHTVLAGEGALKAGADGVTIGVFAWADATTGLVSNKQVQNGVLGFVRRDNTALISQYLAESSMRIPAGFIVTLYDKGDFWARFQGVAEIGQKVFASTADGTVTAAATAPADTVDTGFVVASNATAGSLAKITK</sequence>
<evidence type="ECO:0000313" key="2">
    <source>
        <dbReference type="Proteomes" id="UP000229970"/>
    </source>
</evidence>